<organism evidence="5 6">
    <name type="scientific">Candidatus Westeberhardia cardiocondylae</name>
    <dbReference type="NCBI Taxonomy" id="1594731"/>
    <lineage>
        <taxon>Bacteria</taxon>
        <taxon>Pseudomonadati</taxon>
        <taxon>Pseudomonadota</taxon>
        <taxon>Gammaproteobacteria</taxon>
        <taxon>Enterobacterales</taxon>
        <taxon>Enterobacteriaceae</taxon>
        <taxon>ant endosymbionts</taxon>
        <taxon>Candidatus Westeberhardia</taxon>
    </lineage>
</organism>
<dbReference type="FunFam" id="1.10.150.20:FF:000003">
    <property type="entry name" value="DNA polymerase I"/>
    <property type="match status" value="1"/>
</dbReference>
<dbReference type="STRING" id="1594731.WEOB_325"/>
<dbReference type="Pfam" id="PF02739">
    <property type="entry name" value="5_3_exonuc_N"/>
    <property type="match status" value="1"/>
</dbReference>
<dbReference type="GO" id="GO:0008409">
    <property type="term" value="F:5'-3' exonuclease activity"/>
    <property type="evidence" value="ECO:0007669"/>
    <property type="project" value="InterPro"/>
</dbReference>
<keyword evidence="2" id="KW-0378">Hydrolase</keyword>
<dbReference type="Gene3D" id="3.40.50.1010">
    <property type="entry name" value="5'-nuclease"/>
    <property type="match status" value="1"/>
</dbReference>
<name>A0A0H5C5M4_9ENTR</name>
<evidence type="ECO:0000256" key="1">
    <source>
        <dbReference type="ARBA" id="ARBA00022722"/>
    </source>
</evidence>
<dbReference type="RefSeq" id="WP_281263802.1">
    <property type="nucleotide sequence ID" value="NZ_LN774881.1"/>
</dbReference>
<dbReference type="InterPro" id="IPR020045">
    <property type="entry name" value="DNA_polI_H3TH"/>
</dbReference>
<protein>
    <submittedName>
        <fullName evidence="5">DNA polymerase I</fullName>
    </submittedName>
</protein>
<dbReference type="EMBL" id="LN774881">
    <property type="protein sequence ID" value="CEN32261.1"/>
    <property type="molecule type" value="Genomic_DNA"/>
</dbReference>
<dbReference type="InterPro" id="IPR036279">
    <property type="entry name" value="5-3_exonuclease_C_sf"/>
</dbReference>
<dbReference type="PATRIC" id="fig|1594731.3.peg.302"/>
<keyword evidence="6" id="KW-1185">Reference proteome</keyword>
<dbReference type="Gene3D" id="1.10.150.20">
    <property type="entry name" value="5' to 3' exonuclease, C-terminal subdomain"/>
    <property type="match status" value="1"/>
</dbReference>
<dbReference type="GO" id="GO:0003677">
    <property type="term" value="F:DNA binding"/>
    <property type="evidence" value="ECO:0007669"/>
    <property type="project" value="UniProtKB-KW"/>
</dbReference>
<evidence type="ECO:0000313" key="6">
    <source>
        <dbReference type="Proteomes" id="UP000242753"/>
    </source>
</evidence>
<dbReference type="InterPro" id="IPR020046">
    <property type="entry name" value="5-3_exonucl_a-hlix_arch_N"/>
</dbReference>
<dbReference type="CDD" id="cd09898">
    <property type="entry name" value="H3TH_53EXO"/>
    <property type="match status" value="1"/>
</dbReference>
<dbReference type="SUPFAM" id="SSF88723">
    <property type="entry name" value="PIN domain-like"/>
    <property type="match status" value="1"/>
</dbReference>
<dbReference type="PANTHER" id="PTHR42646:SF2">
    <property type="entry name" value="5'-3' EXONUCLEASE FAMILY PROTEIN"/>
    <property type="match status" value="1"/>
</dbReference>
<dbReference type="GO" id="GO:0033567">
    <property type="term" value="P:DNA replication, Okazaki fragment processing"/>
    <property type="evidence" value="ECO:0007669"/>
    <property type="project" value="InterPro"/>
</dbReference>
<dbReference type="KEGG" id="wca:WEOB_325"/>
<dbReference type="InterPro" id="IPR029060">
    <property type="entry name" value="PIN-like_dom_sf"/>
</dbReference>
<dbReference type="InterPro" id="IPR008918">
    <property type="entry name" value="HhH2"/>
</dbReference>
<dbReference type="PANTHER" id="PTHR42646">
    <property type="entry name" value="FLAP ENDONUCLEASE XNI"/>
    <property type="match status" value="1"/>
</dbReference>
<evidence type="ECO:0000256" key="3">
    <source>
        <dbReference type="ARBA" id="ARBA00023125"/>
    </source>
</evidence>
<dbReference type="SMART" id="SM00475">
    <property type="entry name" value="53EXOc"/>
    <property type="match status" value="1"/>
</dbReference>
<sequence length="304" mass="35135">MIDSLSYPFIIIDGTSYLYRAYYAFPFLKNVSGEPTGAIYCVLNMLSSLLSRYNPSHVAVVFDYGRVNFRNKLFKYYKIHRPFMPEDLYKQIIPLQTIIKAMGLRILVVSGVEADDTIGTLTLLRKNHVRVLISTCDKDIAQLVSEEVFLFNLISKTVFGSTEIFVKFGVFPNCFVDYLALVGDYSDNIPGIPGIGKKIAKILLCNFGNLKNIYKNLEKIYFLNIRNSKSIILTLKKNYNVALLSYQLAKIKTDVAINVSYENLIVDKPKFDILYSLFQKYEFKNWLNVLKNKKWPWKFYNKMS</sequence>
<dbReference type="Proteomes" id="UP000242753">
    <property type="component" value="Chromosome I"/>
</dbReference>
<evidence type="ECO:0000256" key="2">
    <source>
        <dbReference type="ARBA" id="ARBA00022801"/>
    </source>
</evidence>
<dbReference type="InterPro" id="IPR002421">
    <property type="entry name" value="5-3_exonuclease"/>
</dbReference>
<proteinExistence type="predicted"/>
<feature type="domain" description="5'-3' exonuclease" evidence="4">
    <location>
        <begin position="6"/>
        <end position="267"/>
    </location>
</feature>
<dbReference type="InterPro" id="IPR038969">
    <property type="entry name" value="FEN"/>
</dbReference>
<evidence type="ECO:0000259" key="4">
    <source>
        <dbReference type="SMART" id="SM00475"/>
    </source>
</evidence>
<keyword evidence="3" id="KW-0238">DNA-binding</keyword>
<keyword evidence="1" id="KW-0540">Nuclease</keyword>
<reference evidence="6" key="1">
    <citation type="submission" date="2015-01" db="EMBL/GenBank/DDBJ databases">
        <authorList>
            <person name="Manzano-Marin A."/>
            <person name="Manzano-Marin A."/>
        </authorList>
    </citation>
    <scope>NUCLEOTIDE SEQUENCE [LARGE SCALE GENOMIC DNA]</scope>
    <source>
        <strain evidence="6">obscurior</strain>
    </source>
</reference>
<evidence type="ECO:0000313" key="5">
    <source>
        <dbReference type="EMBL" id="CEN32261.1"/>
    </source>
</evidence>
<gene>
    <name evidence="5" type="primary">polA</name>
    <name evidence="5" type="ORF">WEOB_325</name>
</gene>
<dbReference type="GO" id="GO:0017108">
    <property type="term" value="F:5'-flap endonuclease activity"/>
    <property type="evidence" value="ECO:0007669"/>
    <property type="project" value="InterPro"/>
</dbReference>
<accession>A0A0H5C5M4</accession>
<dbReference type="SUPFAM" id="SSF47807">
    <property type="entry name" value="5' to 3' exonuclease, C-terminal subdomain"/>
    <property type="match status" value="1"/>
</dbReference>
<dbReference type="AlphaFoldDB" id="A0A0H5C5M4"/>
<dbReference type="CDD" id="cd09859">
    <property type="entry name" value="PIN_53EXO"/>
    <property type="match status" value="1"/>
</dbReference>
<dbReference type="Pfam" id="PF01367">
    <property type="entry name" value="5_3_exonuc"/>
    <property type="match status" value="1"/>
</dbReference>
<dbReference type="SMART" id="SM00279">
    <property type="entry name" value="HhH2"/>
    <property type="match status" value="1"/>
</dbReference>